<dbReference type="FunFam" id="2.130.10.10:FF:000109">
    <property type="entry name" value="WD repeat domain 36"/>
    <property type="match status" value="1"/>
</dbReference>
<dbReference type="InterPro" id="IPR059157">
    <property type="entry name" value="WDR36-Utp21_N"/>
</dbReference>
<reference evidence="6" key="1">
    <citation type="submission" date="2021-01" db="EMBL/GenBank/DDBJ databases">
        <authorList>
            <person name="Li R."/>
            <person name="Bekaert M."/>
        </authorList>
    </citation>
    <scope>NUCLEOTIDE SEQUENCE</scope>
    <source>
        <strain evidence="6">Farmed</strain>
    </source>
</reference>
<dbReference type="Proteomes" id="UP000597762">
    <property type="component" value="Unassembled WGS sequence"/>
</dbReference>
<sequence length="895" mass="101253">MPLASKIFTGYRALGYVSNHVPLAIRYQEKTKEHYVITSVGKSFHTYNCSKLGITDISDRHEDDITCLVANDRQVFTASKNVIRAFHRGKQVIRTYEGHQRNVHLLLPFADHLISVDEDSCVKIWHIKTAELYLEIGFSNSTFQVTSLVHPVTYLNKILFGSKQGTMQLWNLKSNKLIYSFTGWKSKITVLQQAPAVDVIGIGLEDGRIIVHNIRYDETIVKFSQNWGAVTTISFRSDGHPIMITGSAPGHIVLWDLEQKRIKCQVRDAHRSSVSGMYCLLSEPLMVTSSGDNTLKVWIFDMPDGGPRLLRQREGHSAPPVKIQHYGENGQNILSAGQDSTLRSFSIVHDKYNKSLGSALFHKKRLKQPNLTKEDIKMPPITAFAAEPRRESDWDNILACHRGRRMATTWSYLRSTMGKYKFDHFKRSRDRENHHDTTATAVEVTSCGNFGLIGYSSGHVDMYNLESGLYRGSYGTPTAHNCAIRGVVVDAVNQVTVTGGADGTLRFWKFKAKQMLHELKLDCFISKMILHRESAMLAVSLDDLSVVVIDMETKIVIRVFSGHHHQITDMTFSPDARWLITSSMDSLIRTWDLPSGKLIDCFEVDTPVSSLSMSPTGEFIATSHVDDIGIYLWSNKTLYEHVSLQALPDDFIPMLIENPSTCSKTHELDDEYSTEELDSLSSPYKSPEQISNELITLSLLPSSRWQNLLNLDIIRLRNKPKMPPKKLKAAPFFLPTIPGLKLKFASQKDAIENNKVASRISFGLKQNLTEFGKGLQNAETDDDFDNVLDNLKEMGPSSIDLELRGLAPSEGGSSQVLLQFVKMISHMLDKKQDFQLTQAYLGLFLQLHFNEISLNTELCEQLRLLYMKNSAIWEELQRQFSQTNCLIDYLRAAKF</sequence>
<comment type="caution">
    <text evidence="6">The sequence shown here is derived from an EMBL/GenBank/DDBJ whole genome shotgun (WGS) entry which is preliminary data.</text>
</comment>
<feature type="repeat" description="WD" evidence="3">
    <location>
        <begin position="267"/>
        <end position="298"/>
    </location>
</feature>
<evidence type="ECO:0000313" key="7">
    <source>
        <dbReference type="Proteomes" id="UP000597762"/>
    </source>
</evidence>
<protein>
    <submittedName>
        <fullName evidence="6">UTP21</fullName>
    </submittedName>
</protein>
<dbReference type="EMBL" id="CAHIKZ030004620">
    <property type="protein sequence ID" value="CAE1313001.1"/>
    <property type="molecule type" value="Genomic_DNA"/>
</dbReference>
<evidence type="ECO:0000256" key="2">
    <source>
        <dbReference type="ARBA" id="ARBA00022737"/>
    </source>
</evidence>
<dbReference type="InterPro" id="IPR001680">
    <property type="entry name" value="WD40_rpt"/>
</dbReference>
<dbReference type="Gene3D" id="2.130.10.10">
    <property type="entry name" value="YVTN repeat-like/Quinoprotein amine dehydrogenase"/>
    <property type="match status" value="2"/>
</dbReference>
<dbReference type="SMART" id="SM00320">
    <property type="entry name" value="WD40"/>
    <property type="match status" value="8"/>
</dbReference>
<dbReference type="GO" id="GO:0006364">
    <property type="term" value="P:rRNA processing"/>
    <property type="evidence" value="ECO:0007669"/>
    <property type="project" value="InterPro"/>
</dbReference>
<dbReference type="OrthoDB" id="10250769at2759"/>
<evidence type="ECO:0000256" key="1">
    <source>
        <dbReference type="ARBA" id="ARBA00022574"/>
    </source>
</evidence>
<keyword evidence="1 3" id="KW-0853">WD repeat</keyword>
<dbReference type="Pfam" id="PF25171">
    <property type="entry name" value="Beta-prop_WDR36-Utp21_1st"/>
    <property type="match status" value="1"/>
</dbReference>
<dbReference type="SUPFAM" id="SSF101908">
    <property type="entry name" value="Putative isomerase YbhE"/>
    <property type="match status" value="1"/>
</dbReference>
<accession>A0A812E0R3</accession>
<evidence type="ECO:0000259" key="5">
    <source>
        <dbReference type="Pfam" id="PF25171"/>
    </source>
</evidence>
<dbReference type="InterPro" id="IPR019775">
    <property type="entry name" value="WD40_repeat_CS"/>
</dbReference>
<dbReference type="GO" id="GO:0034388">
    <property type="term" value="C:Pwp2p-containing subcomplex of 90S preribosome"/>
    <property type="evidence" value="ECO:0007669"/>
    <property type="project" value="TreeGrafter"/>
</dbReference>
<proteinExistence type="predicted"/>
<dbReference type="PANTHER" id="PTHR22840:SF12">
    <property type="entry name" value="WD REPEAT-CONTAINING PROTEIN 36"/>
    <property type="match status" value="1"/>
</dbReference>
<dbReference type="PROSITE" id="PS50082">
    <property type="entry name" value="WD_REPEATS_2"/>
    <property type="match status" value="3"/>
</dbReference>
<organism evidence="6 7">
    <name type="scientific">Acanthosepion pharaonis</name>
    <name type="common">Pharaoh cuttlefish</name>
    <name type="synonym">Sepia pharaonis</name>
    <dbReference type="NCBI Taxonomy" id="158019"/>
    <lineage>
        <taxon>Eukaryota</taxon>
        <taxon>Metazoa</taxon>
        <taxon>Spiralia</taxon>
        <taxon>Lophotrochozoa</taxon>
        <taxon>Mollusca</taxon>
        <taxon>Cephalopoda</taxon>
        <taxon>Coleoidea</taxon>
        <taxon>Decapodiformes</taxon>
        <taxon>Sepiida</taxon>
        <taxon>Sepiina</taxon>
        <taxon>Sepiidae</taxon>
        <taxon>Acanthosepion</taxon>
    </lineage>
</organism>
<dbReference type="SUPFAM" id="SSF50978">
    <property type="entry name" value="WD40 repeat-like"/>
    <property type="match status" value="1"/>
</dbReference>
<keyword evidence="7" id="KW-1185">Reference proteome</keyword>
<feature type="repeat" description="WD" evidence="3">
    <location>
        <begin position="560"/>
        <end position="601"/>
    </location>
</feature>
<dbReference type="PROSITE" id="PS50294">
    <property type="entry name" value="WD_REPEATS_REGION"/>
    <property type="match status" value="1"/>
</dbReference>
<keyword evidence="2" id="KW-0677">Repeat</keyword>
<dbReference type="InterPro" id="IPR007319">
    <property type="entry name" value="WDR36/Utp21_C"/>
</dbReference>
<dbReference type="GO" id="GO:0032040">
    <property type="term" value="C:small-subunit processome"/>
    <property type="evidence" value="ECO:0007669"/>
    <property type="project" value="InterPro"/>
</dbReference>
<gene>
    <name evidence="6" type="ORF">SPHA_64165</name>
</gene>
<dbReference type="PANTHER" id="PTHR22840">
    <property type="entry name" value="WD REPEAT-CONTAINING PROTEIN 36"/>
    <property type="match status" value="1"/>
</dbReference>
<feature type="domain" description="WDR36/Utp21 C-terminal" evidence="4">
    <location>
        <begin position="688"/>
        <end position="891"/>
    </location>
</feature>
<dbReference type="InterPro" id="IPR015943">
    <property type="entry name" value="WD40/YVTN_repeat-like_dom_sf"/>
</dbReference>
<evidence type="ECO:0000259" key="4">
    <source>
        <dbReference type="Pfam" id="PF04192"/>
    </source>
</evidence>
<dbReference type="InterPro" id="IPR036322">
    <property type="entry name" value="WD40_repeat_dom_sf"/>
</dbReference>
<dbReference type="PROSITE" id="PS00678">
    <property type="entry name" value="WD_REPEATS_1"/>
    <property type="match status" value="1"/>
</dbReference>
<evidence type="ECO:0000256" key="3">
    <source>
        <dbReference type="PROSITE-ProRule" id="PRU00221"/>
    </source>
</evidence>
<dbReference type="Pfam" id="PF04192">
    <property type="entry name" value="Utp21"/>
    <property type="match status" value="1"/>
</dbReference>
<feature type="repeat" description="WD" evidence="3">
    <location>
        <begin position="477"/>
        <end position="518"/>
    </location>
</feature>
<name>A0A812E0R3_ACAPH</name>
<dbReference type="Pfam" id="PF25168">
    <property type="entry name" value="Beta-prop_WDR36-Utp21_2nd"/>
    <property type="match status" value="1"/>
</dbReference>
<feature type="domain" description="WDR36/Utp21 N-terminal" evidence="5">
    <location>
        <begin position="36"/>
        <end position="301"/>
    </location>
</feature>
<evidence type="ECO:0000313" key="6">
    <source>
        <dbReference type="EMBL" id="CAE1313001.1"/>
    </source>
</evidence>
<dbReference type="AlphaFoldDB" id="A0A812E0R3"/>